<reference evidence="2 3" key="1">
    <citation type="submission" date="2024-09" db="EMBL/GenBank/DDBJ databases">
        <authorList>
            <person name="Sun Q."/>
            <person name="Mori K."/>
        </authorList>
    </citation>
    <scope>NUCLEOTIDE SEQUENCE [LARGE SCALE GENOMIC DNA]</scope>
    <source>
        <strain evidence="2 3">JCM 3324</strain>
    </source>
</reference>
<sequence>MSDLVERSAHDLEEVELVPDPGADTRGLVRALLAAAGDPRLVRTVSYGGFRCPRWVMVEAGVTWTEMSTVAAPRPAPSAAAVDAVEEPGGGFAGAQDGVEAAEGPTEGDRPGDEGDRPGDEGGEAVEPAEEPSSEPADQSEPAEEPAGRPARAKGKGGKTARKGGA</sequence>
<feature type="compositionally biased region" description="Basic and acidic residues" evidence="1">
    <location>
        <begin position="107"/>
        <end position="120"/>
    </location>
</feature>
<gene>
    <name evidence="2" type="ORF">ACFFR3_45610</name>
</gene>
<organism evidence="2 3">
    <name type="scientific">Nonomuraea salmonea</name>
    <dbReference type="NCBI Taxonomy" id="46181"/>
    <lineage>
        <taxon>Bacteria</taxon>
        <taxon>Bacillati</taxon>
        <taxon>Actinomycetota</taxon>
        <taxon>Actinomycetes</taxon>
        <taxon>Streptosporangiales</taxon>
        <taxon>Streptosporangiaceae</taxon>
        <taxon>Nonomuraea</taxon>
    </lineage>
</organism>
<evidence type="ECO:0000313" key="2">
    <source>
        <dbReference type="EMBL" id="MFB9476812.1"/>
    </source>
</evidence>
<name>A0ABV5P2S7_9ACTN</name>
<feature type="compositionally biased region" description="Low complexity" evidence="1">
    <location>
        <begin position="71"/>
        <end position="83"/>
    </location>
</feature>
<keyword evidence="3" id="KW-1185">Reference proteome</keyword>
<dbReference type="RefSeq" id="WP_379485185.1">
    <property type="nucleotide sequence ID" value="NZ_JBHMCF010000057.1"/>
</dbReference>
<evidence type="ECO:0000313" key="3">
    <source>
        <dbReference type="Proteomes" id="UP001589568"/>
    </source>
</evidence>
<comment type="caution">
    <text evidence="2">The sequence shown here is derived from an EMBL/GenBank/DDBJ whole genome shotgun (WGS) entry which is preliminary data.</text>
</comment>
<feature type="compositionally biased region" description="Acidic residues" evidence="1">
    <location>
        <begin position="121"/>
        <end position="133"/>
    </location>
</feature>
<feature type="compositionally biased region" description="Basic residues" evidence="1">
    <location>
        <begin position="151"/>
        <end position="166"/>
    </location>
</feature>
<proteinExistence type="predicted"/>
<feature type="region of interest" description="Disordered" evidence="1">
    <location>
        <begin position="71"/>
        <end position="166"/>
    </location>
</feature>
<evidence type="ECO:0000256" key="1">
    <source>
        <dbReference type="SAM" id="MobiDB-lite"/>
    </source>
</evidence>
<dbReference type="Proteomes" id="UP001589568">
    <property type="component" value="Unassembled WGS sequence"/>
</dbReference>
<accession>A0ABV5P2S7</accession>
<dbReference type="EMBL" id="JBHMCF010000057">
    <property type="protein sequence ID" value="MFB9476812.1"/>
    <property type="molecule type" value="Genomic_DNA"/>
</dbReference>
<protein>
    <submittedName>
        <fullName evidence="2">Uncharacterized protein</fullName>
    </submittedName>
</protein>